<organism evidence="1 2">
    <name type="scientific">Caenorhabditis bovis</name>
    <dbReference type="NCBI Taxonomy" id="2654633"/>
    <lineage>
        <taxon>Eukaryota</taxon>
        <taxon>Metazoa</taxon>
        <taxon>Ecdysozoa</taxon>
        <taxon>Nematoda</taxon>
        <taxon>Chromadorea</taxon>
        <taxon>Rhabditida</taxon>
        <taxon>Rhabditina</taxon>
        <taxon>Rhabditomorpha</taxon>
        <taxon>Rhabditoidea</taxon>
        <taxon>Rhabditidae</taxon>
        <taxon>Peloderinae</taxon>
        <taxon>Caenorhabditis</taxon>
    </lineage>
</organism>
<reference evidence="1 2" key="1">
    <citation type="submission" date="2020-04" db="EMBL/GenBank/DDBJ databases">
        <authorList>
            <person name="Laetsch R D."/>
            <person name="Stevens L."/>
            <person name="Kumar S."/>
            <person name="Blaxter L. M."/>
        </authorList>
    </citation>
    <scope>NUCLEOTIDE SEQUENCE [LARGE SCALE GENOMIC DNA]</scope>
</reference>
<evidence type="ECO:0000313" key="2">
    <source>
        <dbReference type="Proteomes" id="UP000494206"/>
    </source>
</evidence>
<sequence length="148" mass="17059">MISCSGKYAQHELWVYDLLDVHRWCLSRFNPVASKSRRIGDWRRTPTFLISALENRWYYIGANRKDGCHAPKSVLLSRPECSVDKMFVFSDGVTEGTFLWNNHWSAQNPDSFYRYGEFESVIGIYNGLVGDWRMHDVLPGALCSVALC</sequence>
<evidence type="ECO:0000313" key="1">
    <source>
        <dbReference type="EMBL" id="CAB3403228.1"/>
    </source>
</evidence>
<proteinExistence type="predicted"/>
<accession>A0A8S1EYQ6</accession>
<dbReference type="AlphaFoldDB" id="A0A8S1EYQ6"/>
<protein>
    <submittedName>
        <fullName evidence="1">Uncharacterized protein</fullName>
    </submittedName>
</protein>
<dbReference type="Proteomes" id="UP000494206">
    <property type="component" value="Unassembled WGS sequence"/>
</dbReference>
<comment type="caution">
    <text evidence="1">The sequence shown here is derived from an EMBL/GenBank/DDBJ whole genome shotgun (WGS) entry which is preliminary data.</text>
</comment>
<name>A0A8S1EYQ6_9PELO</name>
<keyword evidence="2" id="KW-1185">Reference proteome</keyword>
<gene>
    <name evidence="1" type="ORF">CBOVIS_LOCUS5731</name>
</gene>
<dbReference type="EMBL" id="CADEPM010000003">
    <property type="protein sequence ID" value="CAB3403228.1"/>
    <property type="molecule type" value="Genomic_DNA"/>
</dbReference>